<dbReference type="RefSeq" id="WP_075066267.1">
    <property type="nucleotide sequence ID" value="NZ_LKAJ02000001.1"/>
</dbReference>
<dbReference type="InterPro" id="IPR051321">
    <property type="entry name" value="PHA/PHB_synthase"/>
</dbReference>
<dbReference type="STRING" id="295108.HT99x_01638"/>
<dbReference type="PIRSF" id="PIRSF020818">
    <property type="entry name" value="PHB_depoly_PhaZ"/>
    <property type="match status" value="1"/>
</dbReference>
<dbReference type="Pfam" id="PF06850">
    <property type="entry name" value="PHB_depo_C"/>
    <property type="match status" value="1"/>
</dbReference>
<reference evidence="3" key="3">
    <citation type="submission" date="2021-06" db="EMBL/GenBank/DDBJ databases">
        <title>Genomic Description and Analysis of Intracellular Bacteria, Candidatus Berkiella cookevillensis and Candidatus Berkiella aquae.</title>
        <authorList>
            <person name="Kidane D.T."/>
            <person name="Mehari Y.T."/>
            <person name="Rice F.C."/>
            <person name="Arivett B.A."/>
            <person name="Farone A.L."/>
            <person name="Berk S.G."/>
            <person name="Farone M.B."/>
        </authorList>
    </citation>
    <scope>NUCLEOTIDE SEQUENCE</scope>
    <source>
        <strain evidence="3">HT99</strain>
    </source>
</reference>
<dbReference type="EMBL" id="LKAJ02000001">
    <property type="protein sequence ID" value="MCS5711249.1"/>
    <property type="molecule type" value="Genomic_DNA"/>
</dbReference>
<evidence type="ECO:0000313" key="2">
    <source>
        <dbReference type="EMBL" id="KRG21082.1"/>
    </source>
</evidence>
<evidence type="ECO:0000313" key="3">
    <source>
        <dbReference type="EMBL" id="MCS5711249.1"/>
    </source>
</evidence>
<evidence type="ECO:0000313" key="4">
    <source>
        <dbReference type="Proteomes" id="UP000051497"/>
    </source>
</evidence>
<dbReference type="InterPro" id="IPR029058">
    <property type="entry name" value="AB_hydrolase_fold"/>
</dbReference>
<dbReference type="NCBIfam" id="TIGR01849">
    <property type="entry name" value="PHB_depoly_PhaZ"/>
    <property type="match status" value="1"/>
</dbReference>
<accession>A0A0Q9YUE0</accession>
<dbReference type="AlphaFoldDB" id="A0A0Q9YUE0"/>
<comment type="caution">
    <text evidence="2">The sequence shown here is derived from an EMBL/GenBank/DDBJ whole genome shotgun (WGS) entry which is preliminary data.</text>
</comment>
<reference evidence="3" key="2">
    <citation type="journal article" date="2016" name="Genome Announc.">
        <title>Draft Genome Sequences of Two Novel Amoeba-Resistant Intranuclear Bacteria, 'Candidatus Berkiella cookevillensis' and 'Candidatus Berkiella aquae'.</title>
        <authorList>
            <person name="Mehari Y.T."/>
            <person name="Arivett B.A."/>
            <person name="Farone A.L."/>
            <person name="Gunderson J.H."/>
            <person name="Farone M.B."/>
        </authorList>
    </citation>
    <scope>NUCLEOTIDE SEQUENCE</scope>
    <source>
        <strain evidence="3">HT99</strain>
    </source>
</reference>
<dbReference type="EMBL" id="LKAJ01000006">
    <property type="protein sequence ID" value="KRG21082.1"/>
    <property type="molecule type" value="Genomic_DNA"/>
</dbReference>
<dbReference type="PANTHER" id="PTHR36837">
    <property type="entry name" value="POLY(3-HYDROXYALKANOATE) POLYMERASE SUBUNIT PHAC"/>
    <property type="match status" value="1"/>
</dbReference>
<dbReference type="PATRIC" id="fig|1590043.3.peg.1673"/>
<organism evidence="2">
    <name type="scientific">Candidatus Berkiella aquae</name>
    <dbReference type="NCBI Taxonomy" id="295108"/>
    <lineage>
        <taxon>Bacteria</taxon>
        <taxon>Pseudomonadati</taxon>
        <taxon>Pseudomonadota</taxon>
        <taxon>Gammaproteobacteria</taxon>
        <taxon>Candidatus Berkiellales</taxon>
        <taxon>Candidatus Berkiellaceae</taxon>
        <taxon>Candidatus Berkiella</taxon>
    </lineage>
</organism>
<dbReference type="Proteomes" id="UP000051497">
    <property type="component" value="Unassembled WGS sequence"/>
</dbReference>
<protein>
    <submittedName>
        <fullName evidence="3">Polyhydroxyalkanoate depolymerase</fullName>
    </submittedName>
</protein>
<dbReference type="PANTHER" id="PTHR36837:SF4">
    <property type="entry name" value="BLR0908 PROTEIN"/>
    <property type="match status" value="1"/>
</dbReference>
<dbReference type="Gene3D" id="3.40.50.1820">
    <property type="entry name" value="alpha/beta hydrolase"/>
    <property type="match status" value="1"/>
</dbReference>
<dbReference type="InterPro" id="IPR010915">
    <property type="entry name" value="PHB_depoly_PhaZ"/>
</dbReference>
<dbReference type="InterPro" id="IPR009656">
    <property type="entry name" value="PHB_depo_C"/>
</dbReference>
<gene>
    <name evidence="3" type="primary">phaZ</name>
    <name evidence="3" type="ORF">HT99x_007370</name>
    <name evidence="2" type="ORF">HT99x_01638</name>
</gene>
<proteinExistence type="predicted"/>
<keyword evidence="4" id="KW-1185">Reference proteome</keyword>
<feature type="domain" description="PHB de-polymerase C-terminal" evidence="1">
    <location>
        <begin position="233"/>
        <end position="431"/>
    </location>
</feature>
<sequence length="439" mass="50049">MVFNPVTDNRWVYEIADAYLNAIHPISDYSHDLSKQLIRISDSLNIPYKIPHMNPDLMAKLFKNHKYLLRGMAGSLYVYHMLIDTYHKPEFGINGVKIGDDYYDVIEEIVKKRNFCDLLHFKKLRYNKEQPKMLLVAPMSGHYATLLRGTVTDMLPHYDIYITDWKNARDVPLSEGAFDFNDFVQYMITFMQHLGPDLHVTAVCQPTVPVLAAAAVMSANEEPHLPSSLTLIGGPVDTNEAPTAVNDLATSRSDEWFKQNAISIVPSRYPGYMRLVYPGFMQLSGFMSMNLDRHMKSLTEAIKHYAEGDRVNALKTIKFYSEYLATMDLTAEFYIQTMNTVFQEKLLQQGRIKLRGKYAQLRDIKHIALLAIEGGKDDITGVGQTKSALTLCKNVPDSMKHYYLAEEVGHYGLFNGSKFRKAILPEILKFTGSIKKPLH</sequence>
<reference evidence="2" key="1">
    <citation type="submission" date="2015-09" db="EMBL/GenBank/DDBJ databases">
        <title>Draft Genome Sequences of Two Novel Amoeba-resistant Intranuclear Bacteria, Candidatus Berkiella cookevillensis and Candidatus Berkiella aquae.</title>
        <authorList>
            <person name="Mehari Y.T."/>
            <person name="Arivett B.A."/>
            <person name="Farone A.L."/>
            <person name="Gunderson J.H."/>
            <person name="Farone M.B."/>
        </authorList>
    </citation>
    <scope>NUCLEOTIDE SEQUENCE [LARGE SCALE GENOMIC DNA]</scope>
    <source>
        <strain evidence="2">HT99</strain>
    </source>
</reference>
<name>A0A0Q9YUE0_9GAMM</name>
<evidence type="ECO:0000259" key="1">
    <source>
        <dbReference type="Pfam" id="PF06850"/>
    </source>
</evidence>
<dbReference type="OrthoDB" id="9800634at2"/>
<dbReference type="SUPFAM" id="SSF53474">
    <property type="entry name" value="alpha/beta-Hydrolases"/>
    <property type="match status" value="1"/>
</dbReference>